<dbReference type="GO" id="GO:0005737">
    <property type="term" value="C:cytoplasm"/>
    <property type="evidence" value="ECO:0007669"/>
    <property type="project" value="UniProtKB-SubCell"/>
</dbReference>
<protein>
    <submittedName>
        <fullName evidence="12">Ankyrin repeat-containing protein isoform 1</fullName>
    </submittedName>
</protein>
<feature type="region of interest" description="Disordered" evidence="10">
    <location>
        <begin position="352"/>
        <end position="425"/>
    </location>
</feature>
<sequence length="425" mass="47323">MAAMGNETQTPISLYEQSREERIKANLQRMQELGLKDLSTSLLNSTSRPSSRRGRPRVASKPPVTPLSSPLPPSSTLRRSSRLQNTTPVTYSEAALAKKDDLMEDVELKLHKSEVYTEEHEKLLGNTQRSWTLFVDGYGNDGRRIYDSFKGKTCHQCRQKTLGHRTHCVKCNMVQGQFCGDCLYMRYGEHVLEANENPNWVCPVCRGICNCSLCRQAKGWAPTGPLYKKITKLGFKSVAHYLIQTRSVQTNIENNQDHTDQVSAKRSLSFSPPELPSEVDELVKTKPQTGEDGLNSEKNELNAHPESNTLIFSKNETVFEKGEPTEINLDVHGQHVKDASHDETTEVNGEVLDGAGENVDENCTATESSPKLTKRPASAMENSLDGNDTRLKQSCEQGNDNDQPGLPRASGETAQTCHHGRSPRK</sequence>
<keyword evidence="7" id="KW-0805">Transcription regulation</keyword>
<dbReference type="InterPro" id="IPR018866">
    <property type="entry name" value="Znf-4CXXC_R1"/>
</dbReference>
<dbReference type="OrthoDB" id="298344at2759"/>
<dbReference type="InterPro" id="IPR040221">
    <property type="entry name" value="CDCA7/CDA7L"/>
</dbReference>
<evidence type="ECO:0000256" key="10">
    <source>
        <dbReference type="SAM" id="MobiDB-lite"/>
    </source>
</evidence>
<dbReference type="AlphaFoldDB" id="A0A6A2ZT00"/>
<dbReference type="EMBL" id="VEPZ02001095">
    <property type="protein sequence ID" value="KAE8695074.1"/>
    <property type="molecule type" value="Genomic_DNA"/>
</dbReference>
<evidence type="ECO:0000256" key="7">
    <source>
        <dbReference type="ARBA" id="ARBA00023015"/>
    </source>
</evidence>
<dbReference type="GO" id="GO:0006355">
    <property type="term" value="P:regulation of DNA-templated transcription"/>
    <property type="evidence" value="ECO:0007669"/>
    <property type="project" value="InterPro"/>
</dbReference>
<dbReference type="GO" id="GO:0005634">
    <property type="term" value="C:nucleus"/>
    <property type="evidence" value="ECO:0007669"/>
    <property type="project" value="UniProtKB-SubCell"/>
</dbReference>
<evidence type="ECO:0000256" key="2">
    <source>
        <dbReference type="ARBA" id="ARBA00004496"/>
    </source>
</evidence>
<evidence type="ECO:0000313" key="12">
    <source>
        <dbReference type="EMBL" id="KAE8695074.1"/>
    </source>
</evidence>
<evidence type="ECO:0000256" key="3">
    <source>
        <dbReference type="ARBA" id="ARBA00022490"/>
    </source>
</evidence>
<keyword evidence="9" id="KW-0539">Nucleus</keyword>
<keyword evidence="8" id="KW-0804">Transcription</keyword>
<keyword evidence="6" id="KW-0832">Ubl conjugation</keyword>
<feature type="domain" description="Zinc-finger" evidence="11">
    <location>
        <begin position="146"/>
        <end position="242"/>
    </location>
</feature>
<organism evidence="12 13">
    <name type="scientific">Hibiscus syriacus</name>
    <name type="common">Rose of Sharon</name>
    <dbReference type="NCBI Taxonomy" id="106335"/>
    <lineage>
        <taxon>Eukaryota</taxon>
        <taxon>Viridiplantae</taxon>
        <taxon>Streptophyta</taxon>
        <taxon>Embryophyta</taxon>
        <taxon>Tracheophyta</taxon>
        <taxon>Spermatophyta</taxon>
        <taxon>Magnoliopsida</taxon>
        <taxon>eudicotyledons</taxon>
        <taxon>Gunneridae</taxon>
        <taxon>Pentapetalae</taxon>
        <taxon>rosids</taxon>
        <taxon>malvids</taxon>
        <taxon>Malvales</taxon>
        <taxon>Malvaceae</taxon>
        <taxon>Malvoideae</taxon>
        <taxon>Hibiscus</taxon>
    </lineage>
</organism>
<evidence type="ECO:0000256" key="4">
    <source>
        <dbReference type="ARBA" id="ARBA00022499"/>
    </source>
</evidence>
<feature type="region of interest" description="Disordered" evidence="10">
    <location>
        <begin position="252"/>
        <end position="309"/>
    </location>
</feature>
<keyword evidence="4" id="KW-1017">Isopeptide bond</keyword>
<comment type="subcellular location">
    <subcellularLocation>
        <location evidence="2">Cytoplasm</location>
    </subcellularLocation>
    <subcellularLocation>
        <location evidence="1">Nucleus</location>
    </subcellularLocation>
</comment>
<reference evidence="12" key="1">
    <citation type="submission" date="2019-09" db="EMBL/GenBank/DDBJ databases">
        <title>Draft genome information of white flower Hibiscus syriacus.</title>
        <authorList>
            <person name="Kim Y.-M."/>
        </authorList>
    </citation>
    <scope>NUCLEOTIDE SEQUENCE [LARGE SCALE GENOMIC DNA]</scope>
    <source>
        <strain evidence="12">YM2019G1</strain>
    </source>
</reference>
<feature type="compositionally biased region" description="Polar residues" evidence="10">
    <location>
        <begin position="361"/>
        <end position="371"/>
    </location>
</feature>
<accession>A0A6A2ZT00</accession>
<keyword evidence="5" id="KW-0597">Phosphoprotein</keyword>
<keyword evidence="13" id="KW-1185">Reference proteome</keyword>
<dbReference type="Proteomes" id="UP000436088">
    <property type="component" value="Unassembled WGS sequence"/>
</dbReference>
<evidence type="ECO:0000313" key="13">
    <source>
        <dbReference type="Proteomes" id="UP000436088"/>
    </source>
</evidence>
<feature type="compositionally biased region" description="Pro residues" evidence="10">
    <location>
        <begin position="63"/>
        <end position="73"/>
    </location>
</feature>
<evidence type="ECO:0000256" key="8">
    <source>
        <dbReference type="ARBA" id="ARBA00023163"/>
    </source>
</evidence>
<dbReference type="PANTHER" id="PTHR31169:SF23">
    <property type="entry name" value="OS03G0572250 PROTEIN"/>
    <property type="match status" value="1"/>
</dbReference>
<evidence type="ECO:0000259" key="11">
    <source>
        <dbReference type="Pfam" id="PF10497"/>
    </source>
</evidence>
<name>A0A6A2ZT00_HIBSY</name>
<feature type="region of interest" description="Disordered" evidence="10">
    <location>
        <begin position="37"/>
        <end position="89"/>
    </location>
</feature>
<dbReference type="PANTHER" id="PTHR31169">
    <property type="entry name" value="OS05G0300700 PROTEIN"/>
    <property type="match status" value="1"/>
</dbReference>
<proteinExistence type="predicted"/>
<evidence type="ECO:0000256" key="5">
    <source>
        <dbReference type="ARBA" id="ARBA00022553"/>
    </source>
</evidence>
<comment type="caution">
    <text evidence="12">The sequence shown here is derived from an EMBL/GenBank/DDBJ whole genome shotgun (WGS) entry which is preliminary data.</text>
</comment>
<evidence type="ECO:0000256" key="6">
    <source>
        <dbReference type="ARBA" id="ARBA00022843"/>
    </source>
</evidence>
<evidence type="ECO:0000256" key="9">
    <source>
        <dbReference type="ARBA" id="ARBA00023242"/>
    </source>
</evidence>
<evidence type="ECO:0000256" key="1">
    <source>
        <dbReference type="ARBA" id="ARBA00004123"/>
    </source>
</evidence>
<gene>
    <name evidence="12" type="ORF">F3Y22_tig00110744pilonHSYRG00001</name>
</gene>
<keyword evidence="3" id="KW-0963">Cytoplasm</keyword>
<dbReference type="Pfam" id="PF10497">
    <property type="entry name" value="zf-4CXXC_R1"/>
    <property type="match status" value="1"/>
</dbReference>